<reference evidence="6" key="2">
    <citation type="submission" date="2019-01" db="EMBL/GenBank/DDBJ databases">
        <authorList>
            <consortium name="NCBI Pathogen Detection Project"/>
        </authorList>
    </citation>
    <scope>NUCLEOTIDE SEQUENCE</scope>
    <source>
        <strain evidence="6">BCW_3452</strain>
    </source>
</reference>
<dbReference type="Proteomes" id="UP000863257">
    <property type="component" value="Unassembled WGS sequence"/>
</dbReference>
<evidence type="ECO:0000256" key="2">
    <source>
        <dbReference type="ARBA" id="ARBA00023015"/>
    </source>
</evidence>
<accession>A0A8H9K8Z6</accession>
<protein>
    <recommendedName>
        <fullName evidence="4">Transcription antitermination protein RfaH</fullName>
    </recommendedName>
</protein>
<dbReference type="InterPro" id="IPR006645">
    <property type="entry name" value="NGN-like_dom"/>
</dbReference>
<dbReference type="PANTHER" id="PTHR30265">
    <property type="entry name" value="RHO-INTERACTING TRANSCRIPTION TERMINATION FACTOR NUSG"/>
    <property type="match status" value="1"/>
</dbReference>
<dbReference type="CDD" id="cd09892">
    <property type="entry name" value="NGN_SP_RfaH"/>
    <property type="match status" value="1"/>
</dbReference>
<proteinExistence type="inferred from homology"/>
<dbReference type="InterPro" id="IPR043425">
    <property type="entry name" value="NusG-like"/>
</dbReference>
<evidence type="ECO:0000256" key="3">
    <source>
        <dbReference type="ARBA" id="ARBA00023163"/>
    </source>
</evidence>
<dbReference type="InterPro" id="IPR008991">
    <property type="entry name" value="Translation_prot_SH3-like_sf"/>
</dbReference>
<dbReference type="RefSeq" id="WP_094866800.1">
    <property type="nucleotide sequence ID" value="NZ_CP035784.1"/>
</dbReference>
<gene>
    <name evidence="4 6" type="primary">rfaH</name>
    <name evidence="6" type="ORF">I7730_09580</name>
</gene>
<evidence type="ECO:0000256" key="4">
    <source>
        <dbReference type="HAMAP-Rule" id="MF_00951"/>
    </source>
</evidence>
<dbReference type="SMART" id="SM00738">
    <property type="entry name" value="NGN"/>
    <property type="match status" value="1"/>
</dbReference>
<keyword evidence="4" id="KW-0238">DNA-binding</keyword>
<dbReference type="GO" id="GO:0006354">
    <property type="term" value="P:DNA-templated transcription elongation"/>
    <property type="evidence" value="ECO:0007669"/>
    <property type="project" value="InterPro"/>
</dbReference>
<keyword evidence="1 4" id="KW-0889">Transcription antitermination</keyword>
<reference evidence="6" key="1">
    <citation type="journal article" date="2018" name="Genome Biol.">
        <title>SKESA: strategic k-mer extension for scrupulous assemblies.</title>
        <authorList>
            <person name="Souvorov A."/>
            <person name="Agarwala R."/>
            <person name="Lipman D.J."/>
        </authorList>
    </citation>
    <scope>NUCLEOTIDE SEQUENCE</scope>
    <source>
        <strain evidence="6">BCW_3452</strain>
    </source>
</reference>
<dbReference type="Pfam" id="PF02357">
    <property type="entry name" value="NusG"/>
    <property type="match status" value="1"/>
</dbReference>
<name>A0A8H9K8Z6_VIBVL</name>
<comment type="function">
    <text evidence="4">Enhances distal genes transcription elongation in a specialized subset of operons that encode extracytoplasmic components.</text>
</comment>
<dbReference type="PANTHER" id="PTHR30265:SF7">
    <property type="entry name" value="TRANSCRIPTION ANTITERMINATION PROTEIN RFAH"/>
    <property type="match status" value="1"/>
</dbReference>
<dbReference type="GO" id="GO:0003677">
    <property type="term" value="F:DNA binding"/>
    <property type="evidence" value="ECO:0007669"/>
    <property type="project" value="UniProtKB-UniRule"/>
</dbReference>
<dbReference type="EMBL" id="DACRBY010000010">
    <property type="protein sequence ID" value="HAS8540038.1"/>
    <property type="molecule type" value="Genomic_DNA"/>
</dbReference>
<dbReference type="GO" id="GO:0001073">
    <property type="term" value="F:transcription antitermination factor activity, DNA binding"/>
    <property type="evidence" value="ECO:0007669"/>
    <property type="project" value="UniProtKB-UniRule"/>
</dbReference>
<feature type="domain" description="NusG-like N-terminal" evidence="5">
    <location>
        <begin position="1"/>
        <end position="101"/>
    </location>
</feature>
<keyword evidence="2 4" id="KW-0805">Transcription regulation</keyword>
<dbReference type="InterPro" id="IPR010215">
    <property type="entry name" value="Transcription_antiterm_RfaH"/>
</dbReference>
<evidence type="ECO:0000313" key="6">
    <source>
        <dbReference type="EMBL" id="HAS8540038.1"/>
    </source>
</evidence>
<evidence type="ECO:0000259" key="5">
    <source>
        <dbReference type="SMART" id="SM00738"/>
    </source>
</evidence>
<dbReference type="SUPFAM" id="SSF50104">
    <property type="entry name" value="Translation proteins SH3-like domain"/>
    <property type="match status" value="1"/>
</dbReference>
<dbReference type="SUPFAM" id="SSF82679">
    <property type="entry name" value="N-utilization substance G protein NusG, N-terminal domain"/>
    <property type="match status" value="1"/>
</dbReference>
<organism evidence="6">
    <name type="scientific">Vibrio vulnificus</name>
    <dbReference type="NCBI Taxonomy" id="672"/>
    <lineage>
        <taxon>Bacteria</taxon>
        <taxon>Pseudomonadati</taxon>
        <taxon>Pseudomonadota</taxon>
        <taxon>Gammaproteobacteria</taxon>
        <taxon>Vibrionales</taxon>
        <taxon>Vibrionaceae</taxon>
        <taxon>Vibrio</taxon>
    </lineage>
</organism>
<dbReference type="InterPro" id="IPR036735">
    <property type="entry name" value="NGN_dom_sf"/>
</dbReference>
<comment type="caution">
    <text evidence="6">The sequence shown here is derived from an EMBL/GenBank/DDBJ whole genome shotgun (WGS) entry which is preliminary data.</text>
</comment>
<keyword evidence="3 4" id="KW-0804">Transcription</keyword>
<evidence type="ECO:0000256" key="1">
    <source>
        <dbReference type="ARBA" id="ARBA00022814"/>
    </source>
</evidence>
<comment type="similarity">
    <text evidence="4">Belongs to the RfaH family.</text>
</comment>
<dbReference type="AlphaFoldDB" id="A0A8H9K8Z6"/>
<dbReference type="HAMAP" id="MF_00951">
    <property type="entry name" value="RfaH"/>
    <property type="match status" value="1"/>
</dbReference>
<dbReference type="Gene3D" id="3.30.70.940">
    <property type="entry name" value="NusG, N-terminal domain"/>
    <property type="match status" value="1"/>
</dbReference>
<dbReference type="GO" id="GO:0005829">
    <property type="term" value="C:cytosol"/>
    <property type="evidence" value="ECO:0007669"/>
    <property type="project" value="TreeGrafter"/>
</dbReference>
<sequence>MKKWYLLYCKRGEQIRAKQHLENQGVECFYPTIEVEKILRGKRQTKSEPLFPSYIFVRFDFEIGPTFTTVRSTRGVVDFVKFGAQPKELQGDLIYELKLLEQEGHQSALQGSNLPKPGDSIKVKSGQFAGIEAIFQEQDGETRSIMLVKMISQIVPVSIENSDLELKG</sequence>
<dbReference type="NCBIfam" id="TIGR01955">
    <property type="entry name" value="RfaH"/>
    <property type="match status" value="1"/>
</dbReference>
<comment type="subunit">
    <text evidence="4">Interacts with both the nontemplate DNA and the RNA polymerase (RNAP).</text>
</comment>
<dbReference type="NCBIfam" id="NF006534">
    <property type="entry name" value="PRK09014.1"/>
    <property type="match status" value="1"/>
</dbReference>